<evidence type="ECO:0000313" key="5">
    <source>
        <dbReference type="EMBL" id="AEI51567.1"/>
    </source>
</evidence>
<dbReference type="GO" id="GO:0003700">
    <property type="term" value="F:DNA-binding transcription factor activity"/>
    <property type="evidence" value="ECO:0007669"/>
    <property type="project" value="InterPro"/>
</dbReference>
<dbReference type="SUPFAM" id="SSF46785">
    <property type="entry name" value="Winged helix' DNA-binding domain"/>
    <property type="match status" value="1"/>
</dbReference>
<reference evidence="6" key="1">
    <citation type="submission" date="2011-06" db="EMBL/GenBank/DDBJ databases">
        <title>The complete genome of chromosome of Runella slithyformis DSM 19594.</title>
        <authorList>
            <consortium name="US DOE Joint Genome Institute (JGI-PGF)"/>
            <person name="Lucas S."/>
            <person name="Han J."/>
            <person name="Lapidus A."/>
            <person name="Bruce D."/>
            <person name="Goodwin L."/>
            <person name="Pitluck S."/>
            <person name="Peters L."/>
            <person name="Kyrpides N."/>
            <person name="Mavromatis K."/>
            <person name="Ivanova N."/>
            <person name="Ovchinnikova G."/>
            <person name="Zhang X."/>
            <person name="Misra M."/>
            <person name="Detter J.C."/>
            <person name="Tapia R."/>
            <person name="Han C."/>
            <person name="Land M."/>
            <person name="Hauser L."/>
            <person name="Markowitz V."/>
            <person name="Cheng J.-F."/>
            <person name="Hugenholtz P."/>
            <person name="Woyke T."/>
            <person name="Wu D."/>
            <person name="Tindall B."/>
            <person name="Faehrich R."/>
            <person name="Brambilla E."/>
            <person name="Klenk H.-P."/>
            <person name="Eisen J.A."/>
        </authorList>
    </citation>
    <scope>NUCLEOTIDE SEQUENCE [LARGE SCALE GENOMIC DNA]</scope>
    <source>
        <strain evidence="6">ATCC 29530 / DSM 19594 / LMG 11500 / NCIMB 11436 / LSU 4</strain>
    </source>
</reference>
<dbReference type="InterPro" id="IPR050313">
    <property type="entry name" value="Carb_Metab_HTH_regulators"/>
</dbReference>
<dbReference type="PRINTS" id="PR00037">
    <property type="entry name" value="HTHLACR"/>
</dbReference>
<feature type="domain" description="HTH deoR-type" evidence="4">
    <location>
        <begin position="12"/>
        <end position="67"/>
    </location>
</feature>
<dbReference type="PANTHER" id="PTHR30363:SF4">
    <property type="entry name" value="GLYCEROL-3-PHOSPHATE REGULON REPRESSOR"/>
    <property type="match status" value="1"/>
</dbReference>
<dbReference type="Gene3D" id="3.40.50.1360">
    <property type="match status" value="1"/>
</dbReference>
<dbReference type="InterPro" id="IPR036388">
    <property type="entry name" value="WH-like_DNA-bd_sf"/>
</dbReference>
<dbReference type="PROSITE" id="PS51000">
    <property type="entry name" value="HTH_DEOR_2"/>
    <property type="match status" value="1"/>
</dbReference>
<organism evidence="5 6">
    <name type="scientific">Runella slithyformis (strain ATCC 29530 / DSM 19594 / LMG 11500 / NCIMB 11436 / LSU 4)</name>
    <dbReference type="NCBI Taxonomy" id="761193"/>
    <lineage>
        <taxon>Bacteria</taxon>
        <taxon>Pseudomonadati</taxon>
        <taxon>Bacteroidota</taxon>
        <taxon>Cytophagia</taxon>
        <taxon>Cytophagales</taxon>
        <taxon>Spirosomataceae</taxon>
        <taxon>Runella</taxon>
    </lineage>
</organism>
<proteinExistence type="predicted"/>
<dbReference type="KEGG" id="rsi:Runsl_5268"/>
<dbReference type="Pfam" id="PF08220">
    <property type="entry name" value="HTH_DeoR"/>
    <property type="match status" value="1"/>
</dbReference>
<evidence type="ECO:0000313" key="6">
    <source>
        <dbReference type="Proteomes" id="UP000000493"/>
    </source>
</evidence>
<dbReference type="SMART" id="SM00420">
    <property type="entry name" value="HTH_DEOR"/>
    <property type="match status" value="1"/>
</dbReference>
<name>A0A7U3ZQL3_RUNSL</name>
<dbReference type="EMBL" id="CP002859">
    <property type="protein sequence ID" value="AEI51567.1"/>
    <property type="molecule type" value="Genomic_DNA"/>
</dbReference>
<dbReference type="InterPro" id="IPR036390">
    <property type="entry name" value="WH_DNA-bd_sf"/>
</dbReference>
<dbReference type="PANTHER" id="PTHR30363">
    <property type="entry name" value="HTH-TYPE TRANSCRIPTIONAL REGULATOR SRLR-RELATED"/>
    <property type="match status" value="1"/>
</dbReference>
<evidence type="ECO:0000256" key="1">
    <source>
        <dbReference type="ARBA" id="ARBA00022491"/>
    </source>
</evidence>
<dbReference type="InterPro" id="IPR014036">
    <property type="entry name" value="DeoR-like_C"/>
</dbReference>
<reference evidence="5 6" key="2">
    <citation type="journal article" date="2012" name="Stand. Genomic Sci.">
        <title>Complete genome sequence of the aquatic bacterium Runella slithyformis type strain (LSU 4(T)).</title>
        <authorList>
            <person name="Copeland A."/>
            <person name="Zhang X."/>
            <person name="Misra M."/>
            <person name="Lapidus A."/>
            <person name="Nolan M."/>
            <person name="Lucas S."/>
            <person name="Deshpande S."/>
            <person name="Cheng J.F."/>
            <person name="Tapia R."/>
            <person name="Goodwin L.A."/>
            <person name="Pitluck S."/>
            <person name="Liolios K."/>
            <person name="Pagani I."/>
            <person name="Ivanova N."/>
            <person name="Mikhailova N."/>
            <person name="Pati A."/>
            <person name="Chen A."/>
            <person name="Palaniappan K."/>
            <person name="Land M."/>
            <person name="Hauser L."/>
            <person name="Pan C."/>
            <person name="Jeffries C.D."/>
            <person name="Detter J.C."/>
            <person name="Brambilla E.M."/>
            <person name="Rohde M."/>
            <person name="Djao O.D."/>
            <person name="Goker M."/>
            <person name="Sikorski J."/>
            <person name="Tindall B.J."/>
            <person name="Woyke T."/>
            <person name="Bristow J."/>
            <person name="Eisen J.A."/>
            <person name="Markowitz V."/>
            <person name="Hugenholtz P."/>
            <person name="Kyrpides N.C."/>
            <person name="Klenk H.P."/>
            <person name="Mavromatis K."/>
        </authorList>
    </citation>
    <scope>NUCLEOTIDE SEQUENCE [LARGE SCALE GENOMIC DNA]</scope>
    <source>
        <strain evidence="6">ATCC 29530 / DSM 19594 / LMG 11500 / NCIMB 11436 / LSU 4</strain>
    </source>
</reference>
<keyword evidence="1" id="KW-0678">Repressor</keyword>
<keyword evidence="2" id="KW-0805">Transcription regulation</keyword>
<dbReference type="InterPro" id="IPR037171">
    <property type="entry name" value="NagB/RpiA_transferase-like"/>
</dbReference>
<evidence type="ECO:0000256" key="2">
    <source>
        <dbReference type="ARBA" id="ARBA00023015"/>
    </source>
</evidence>
<dbReference type="SUPFAM" id="SSF100950">
    <property type="entry name" value="NagB/RpiA/CoA transferase-like"/>
    <property type="match status" value="1"/>
</dbReference>
<dbReference type="Proteomes" id="UP000000493">
    <property type="component" value="Chromosome"/>
</dbReference>
<evidence type="ECO:0000256" key="3">
    <source>
        <dbReference type="ARBA" id="ARBA00023163"/>
    </source>
</evidence>
<dbReference type="Gene3D" id="1.10.10.10">
    <property type="entry name" value="Winged helix-like DNA-binding domain superfamily/Winged helix DNA-binding domain"/>
    <property type="match status" value="1"/>
</dbReference>
<keyword evidence="3" id="KW-0804">Transcription</keyword>
<keyword evidence="6" id="KW-1185">Reference proteome</keyword>
<gene>
    <name evidence="5" type="ordered locus">Runsl_5268</name>
</gene>
<dbReference type="Pfam" id="PF00455">
    <property type="entry name" value="DeoRC"/>
    <property type="match status" value="1"/>
</dbReference>
<protein>
    <submittedName>
        <fullName evidence="5">Transcriptional regulator, DeoR family</fullName>
    </submittedName>
</protein>
<dbReference type="AlphaFoldDB" id="A0A7U3ZQL3"/>
<sequence length="258" mass="29334">MIGEQIAYPMIKEERQRLIIEKLNRDQKINLVELSQLLNVSYDSIRRDVIELEDKGLLKKVHGGAVANSYLSFKTTQGFGIDNQEVLHLTRKAQKLFENHQVVLMDGGTTNFHIAEQFPKNLELTVITNSLPLAVVLNEHPKIETILLGGTYHKRYQITVGNEAMRQLEHLRVDLYLMGFNGLDPTVGVTLRNYEESVLKQKMAKSAKKTAICAITEKIHTIETYKVCDLHEIDILVTAVKPSDPMLNDFRINGLEII</sequence>
<dbReference type="InterPro" id="IPR001034">
    <property type="entry name" value="DeoR_HTH"/>
</dbReference>
<evidence type="ECO:0000259" key="4">
    <source>
        <dbReference type="PROSITE" id="PS51000"/>
    </source>
</evidence>
<accession>A0A7U3ZQL3</accession>
<dbReference type="SMART" id="SM01134">
    <property type="entry name" value="DeoRC"/>
    <property type="match status" value="1"/>
</dbReference>